<feature type="compositionally biased region" description="Basic and acidic residues" evidence="1">
    <location>
        <begin position="11"/>
        <end position="23"/>
    </location>
</feature>
<proteinExistence type="predicted"/>
<comment type="caution">
    <text evidence="2">The sequence shown here is derived from an EMBL/GenBank/DDBJ whole genome shotgun (WGS) entry which is preliminary data.</text>
</comment>
<feature type="region of interest" description="Disordered" evidence="1">
    <location>
        <begin position="1"/>
        <end position="60"/>
    </location>
</feature>
<name>A0A9N9F943_9GLOM</name>
<reference evidence="2" key="1">
    <citation type="submission" date="2021-06" db="EMBL/GenBank/DDBJ databases">
        <authorList>
            <person name="Kallberg Y."/>
            <person name="Tangrot J."/>
            <person name="Rosling A."/>
        </authorList>
    </citation>
    <scope>NUCLEOTIDE SEQUENCE</scope>
    <source>
        <strain evidence="2">MT106</strain>
    </source>
</reference>
<feature type="compositionally biased region" description="Polar residues" evidence="1">
    <location>
        <begin position="24"/>
        <end position="45"/>
    </location>
</feature>
<feature type="compositionally biased region" description="Acidic residues" evidence="1">
    <location>
        <begin position="167"/>
        <end position="177"/>
    </location>
</feature>
<dbReference type="EMBL" id="CAJVPL010000640">
    <property type="protein sequence ID" value="CAG8517164.1"/>
    <property type="molecule type" value="Genomic_DNA"/>
</dbReference>
<dbReference type="OrthoDB" id="10431900at2759"/>
<keyword evidence="3" id="KW-1185">Reference proteome</keyword>
<protein>
    <submittedName>
        <fullName evidence="2">7635_t:CDS:1</fullName>
    </submittedName>
</protein>
<dbReference type="AlphaFoldDB" id="A0A9N9F943"/>
<evidence type="ECO:0000256" key="1">
    <source>
        <dbReference type="SAM" id="MobiDB-lite"/>
    </source>
</evidence>
<sequence>MIGVAAAKPEIVIDREDDRRESHNQQIPVNPIDNNPRQINDNPVTIETKEESTPAPYKTKPLSEADLRDERMAIELSGDVIAVQPTNDQDDILYSLDSSIVIQGPVPETNEIQDEVNEDKSKLLETPLQKNDDHIIAEETVLRRTRSRVYTLSTTPVLRKSKRLQQDDAETASETDSEPSSTIDTPTRKQKIKKYRVKNQRSSISGTRKTDYDESIKQKLPKRIRRGE</sequence>
<feature type="compositionally biased region" description="Basic and acidic residues" evidence="1">
    <location>
        <begin position="208"/>
        <end position="217"/>
    </location>
</feature>
<gene>
    <name evidence="2" type="ORF">AGERDE_LOCUS5043</name>
</gene>
<feature type="compositionally biased region" description="Basic residues" evidence="1">
    <location>
        <begin position="188"/>
        <end position="199"/>
    </location>
</feature>
<dbReference type="Proteomes" id="UP000789831">
    <property type="component" value="Unassembled WGS sequence"/>
</dbReference>
<evidence type="ECO:0000313" key="3">
    <source>
        <dbReference type="Proteomes" id="UP000789831"/>
    </source>
</evidence>
<organism evidence="2 3">
    <name type="scientific">Ambispora gerdemannii</name>
    <dbReference type="NCBI Taxonomy" id="144530"/>
    <lineage>
        <taxon>Eukaryota</taxon>
        <taxon>Fungi</taxon>
        <taxon>Fungi incertae sedis</taxon>
        <taxon>Mucoromycota</taxon>
        <taxon>Glomeromycotina</taxon>
        <taxon>Glomeromycetes</taxon>
        <taxon>Archaeosporales</taxon>
        <taxon>Ambisporaceae</taxon>
        <taxon>Ambispora</taxon>
    </lineage>
</organism>
<feature type="compositionally biased region" description="Basic residues" evidence="1">
    <location>
        <begin position="219"/>
        <end position="228"/>
    </location>
</feature>
<accession>A0A9N9F943</accession>
<feature type="region of interest" description="Disordered" evidence="1">
    <location>
        <begin position="161"/>
        <end position="228"/>
    </location>
</feature>
<evidence type="ECO:0000313" key="2">
    <source>
        <dbReference type="EMBL" id="CAG8517164.1"/>
    </source>
</evidence>